<sequence length="196" mass="20542">MRITATTVAVSLILGVDLQPVRAALYAVDQGAPTPANGFFAAWYQDTHGRVLDLCLSRAKSSMVPGSSMCTLIPSAGVFDDIRPISFPGNFPDEAFWFTGETLISDAASGIDLLHVSALEAAFNGELPAEGDPISFARIRIRVTVPSAGTYTVTHPYGVDVFQVDAPGTRAIDMTRDIGIGAPGDFRGALAGSLGP</sequence>
<evidence type="ECO:0000313" key="2">
    <source>
        <dbReference type="Proteomes" id="UP000327179"/>
    </source>
</evidence>
<dbReference type="EMBL" id="CP043311">
    <property type="protein sequence ID" value="QEY62287.1"/>
    <property type="molecule type" value="Genomic_DNA"/>
</dbReference>
<keyword evidence="2" id="KW-1185">Reference proteome</keyword>
<evidence type="ECO:0000313" key="1">
    <source>
        <dbReference type="EMBL" id="QEY62287.1"/>
    </source>
</evidence>
<accession>A0A5J6QIG2</accession>
<protein>
    <submittedName>
        <fullName evidence="1">Uncharacterized protein</fullName>
    </submittedName>
</protein>
<reference evidence="1 2" key="1">
    <citation type="submission" date="2019-08" db="EMBL/GenBank/DDBJ databases">
        <title>Whole-genome Sequencing of e-waste polymer degrading bacterium Pseudomonas sp. strain PE08.</title>
        <authorList>
            <person name="Kirdat K."/>
            <person name="Debbarma P."/>
            <person name="Narawade N."/>
            <person name="Suyal D."/>
            <person name="Thorat V."/>
            <person name="Shouche Y."/>
            <person name="Goel R."/>
            <person name="Yadav A."/>
        </authorList>
    </citation>
    <scope>NUCLEOTIDE SEQUENCE [LARGE SCALE GENOMIC DNA]</scope>
    <source>
        <strain evidence="1 2">PE08</strain>
    </source>
</reference>
<gene>
    <name evidence="1" type="ORF">FXN65_09480</name>
</gene>
<dbReference type="KEGG" id="plal:FXN65_09480"/>
<dbReference type="Proteomes" id="UP000327179">
    <property type="component" value="Chromosome"/>
</dbReference>
<dbReference type="AlphaFoldDB" id="A0A5J6QIG2"/>
<organism evidence="1 2">
    <name type="scientific">Metapseudomonas lalkuanensis</name>
    <dbReference type="NCBI Taxonomy" id="2604832"/>
    <lineage>
        <taxon>Bacteria</taxon>
        <taxon>Pseudomonadati</taxon>
        <taxon>Pseudomonadota</taxon>
        <taxon>Gammaproteobacteria</taxon>
        <taxon>Pseudomonadales</taxon>
        <taxon>Pseudomonadaceae</taxon>
        <taxon>Metapseudomonas</taxon>
    </lineage>
</organism>
<proteinExistence type="predicted"/>
<name>A0A5J6QIG2_9GAMM</name>